<name>G7VG16_9CREN</name>
<feature type="transmembrane region" description="Helical" evidence="6">
    <location>
        <begin position="398"/>
        <end position="422"/>
    </location>
</feature>
<dbReference type="InterPro" id="IPR036259">
    <property type="entry name" value="MFS_trans_sf"/>
</dbReference>
<feature type="transmembrane region" description="Helical" evidence="6">
    <location>
        <begin position="153"/>
        <end position="173"/>
    </location>
</feature>
<dbReference type="PANTHER" id="PTHR42718:SF9">
    <property type="entry name" value="MAJOR FACILITATOR SUPERFAMILY MULTIDRUG TRANSPORTER MFSC"/>
    <property type="match status" value="1"/>
</dbReference>
<feature type="transmembrane region" description="Helical" evidence="6">
    <location>
        <begin position="185"/>
        <end position="203"/>
    </location>
</feature>
<reference evidence="8 9" key="1">
    <citation type="journal article" date="2012" name="J. Bacteriol.">
        <title>Complete genome sequence of strain 1860, a crenarchaeon of the genus pyrobaculum able to grow with various electron acceptors.</title>
        <authorList>
            <person name="Mardanov A.V."/>
            <person name="Gumerov V.M."/>
            <person name="Slobodkina G.B."/>
            <person name="Beletsky A.V."/>
            <person name="Bonch-Osmolovskaya E.A."/>
            <person name="Ravin N.V."/>
            <person name="Skryabin K.G."/>
        </authorList>
    </citation>
    <scope>NUCLEOTIDE SEQUENCE [LARGE SCALE GENOMIC DNA]</scope>
    <source>
        <strain evidence="8 9">1860</strain>
    </source>
</reference>
<sequence>MDRALASILASSFVTPFIASALGVALPALASSFGVPSTATVSLLVALTLAVAVFVLPFGRLADVAGYGRMFRAGLAVAGAGLASAALSPSLEALYGSLLVAGVGLAAVFGSNNALLFHIVPPERRATAVGLNSASVYLGLLAGPAVGGLLAQFSWRLIFAPAAALILLSYALVGRVAAAGRAAGGFDVAGSVVLGGSIALVVLGVDAGLWTAAALGAAGLAAAFLLESRREAPVLEVGLFRSVVFSASVAAAFLNYLSTAALSPSLSLLFQEVYKMAPRDAGFMLSLQALAMALLAPVAGRVSDRVSPSAVAALGAGVLAAALYLLSAEPSPATAPWLLLALGAGFAFFIVPNTTIILSSVPPSRRGMASALVAEARVLGQSLSNAVASYVLRSAPGVAAGVSALTALLAYISVATVFLSLVRHLSH</sequence>
<feature type="transmembrane region" description="Helical" evidence="6">
    <location>
        <begin position="70"/>
        <end position="87"/>
    </location>
</feature>
<evidence type="ECO:0000256" key="3">
    <source>
        <dbReference type="ARBA" id="ARBA00022692"/>
    </source>
</evidence>
<gene>
    <name evidence="8" type="ORF">P186_1596</name>
</gene>
<keyword evidence="2" id="KW-0813">Transport</keyword>
<dbReference type="AlphaFoldDB" id="G7VG16"/>
<dbReference type="KEGG" id="pyr:P186_1596"/>
<organism evidence="8 9">
    <name type="scientific">Pyrobaculum ferrireducens</name>
    <dbReference type="NCBI Taxonomy" id="1104324"/>
    <lineage>
        <taxon>Archaea</taxon>
        <taxon>Thermoproteota</taxon>
        <taxon>Thermoprotei</taxon>
        <taxon>Thermoproteales</taxon>
        <taxon>Thermoproteaceae</taxon>
        <taxon>Pyrobaculum</taxon>
    </lineage>
</organism>
<dbReference type="eggNOG" id="arCOG00143">
    <property type="taxonomic scope" value="Archaea"/>
</dbReference>
<feature type="transmembrane region" description="Helical" evidence="6">
    <location>
        <begin position="93"/>
        <end position="117"/>
    </location>
</feature>
<feature type="domain" description="Major facilitator superfamily (MFS) profile" evidence="7">
    <location>
        <begin position="4"/>
        <end position="425"/>
    </location>
</feature>
<evidence type="ECO:0000256" key="4">
    <source>
        <dbReference type="ARBA" id="ARBA00022989"/>
    </source>
</evidence>
<dbReference type="PANTHER" id="PTHR42718">
    <property type="entry name" value="MAJOR FACILITATOR SUPERFAMILY MULTIDRUG TRANSPORTER MFSC"/>
    <property type="match status" value="1"/>
</dbReference>
<dbReference type="InterPro" id="IPR011701">
    <property type="entry name" value="MFS"/>
</dbReference>
<dbReference type="GeneID" id="11596093"/>
<dbReference type="HOGENOM" id="CLU_000960_28_3_2"/>
<keyword evidence="5 6" id="KW-0472">Membrane</keyword>
<evidence type="ECO:0000313" key="8">
    <source>
        <dbReference type="EMBL" id="AET33014.1"/>
    </source>
</evidence>
<dbReference type="RefSeq" id="WP_014288840.1">
    <property type="nucleotide sequence ID" value="NC_016645.1"/>
</dbReference>
<evidence type="ECO:0000256" key="1">
    <source>
        <dbReference type="ARBA" id="ARBA00004141"/>
    </source>
</evidence>
<dbReference type="STRING" id="1104324.P186_1596"/>
<keyword evidence="4 6" id="KW-1133">Transmembrane helix</keyword>
<dbReference type="Gene3D" id="1.20.1250.20">
    <property type="entry name" value="MFS general substrate transporter like domains"/>
    <property type="match status" value="2"/>
</dbReference>
<dbReference type="SUPFAM" id="SSF103473">
    <property type="entry name" value="MFS general substrate transporter"/>
    <property type="match status" value="1"/>
</dbReference>
<dbReference type="InterPro" id="IPR020846">
    <property type="entry name" value="MFS_dom"/>
</dbReference>
<protein>
    <submittedName>
        <fullName evidence="8">Resistance protein, conjectural</fullName>
    </submittedName>
</protein>
<keyword evidence="9" id="KW-1185">Reference proteome</keyword>
<dbReference type="OrthoDB" id="117970at2157"/>
<feature type="transmembrane region" description="Helical" evidence="6">
    <location>
        <begin position="281"/>
        <end position="299"/>
    </location>
</feature>
<dbReference type="Pfam" id="PF07690">
    <property type="entry name" value="MFS_1"/>
    <property type="match status" value="2"/>
</dbReference>
<feature type="transmembrane region" description="Helical" evidence="6">
    <location>
        <begin position="337"/>
        <end position="359"/>
    </location>
</feature>
<feature type="transmembrane region" description="Helical" evidence="6">
    <location>
        <begin position="209"/>
        <end position="226"/>
    </location>
</feature>
<proteinExistence type="predicted"/>
<comment type="subcellular location">
    <subcellularLocation>
        <location evidence="1">Membrane</location>
        <topology evidence="1">Multi-pass membrane protein</topology>
    </subcellularLocation>
</comment>
<evidence type="ECO:0000256" key="2">
    <source>
        <dbReference type="ARBA" id="ARBA00022448"/>
    </source>
</evidence>
<dbReference type="GO" id="GO:0022857">
    <property type="term" value="F:transmembrane transporter activity"/>
    <property type="evidence" value="ECO:0007669"/>
    <property type="project" value="InterPro"/>
</dbReference>
<feature type="transmembrane region" description="Helical" evidence="6">
    <location>
        <begin position="129"/>
        <end position="147"/>
    </location>
</feature>
<feature type="transmembrane region" description="Helical" evidence="6">
    <location>
        <begin position="39"/>
        <end position="58"/>
    </location>
</feature>
<accession>G7VG16</accession>
<evidence type="ECO:0000313" key="9">
    <source>
        <dbReference type="Proteomes" id="UP000005867"/>
    </source>
</evidence>
<dbReference type="Proteomes" id="UP000005867">
    <property type="component" value="Chromosome"/>
</dbReference>
<evidence type="ECO:0000256" key="6">
    <source>
        <dbReference type="SAM" id="Phobius"/>
    </source>
</evidence>
<feature type="transmembrane region" description="Helical" evidence="6">
    <location>
        <begin position="306"/>
        <end position="325"/>
    </location>
</feature>
<dbReference type="EMBL" id="CP003098">
    <property type="protein sequence ID" value="AET33014.1"/>
    <property type="molecule type" value="Genomic_DNA"/>
</dbReference>
<evidence type="ECO:0000259" key="7">
    <source>
        <dbReference type="PROSITE" id="PS50850"/>
    </source>
</evidence>
<evidence type="ECO:0000256" key="5">
    <source>
        <dbReference type="ARBA" id="ARBA00023136"/>
    </source>
</evidence>
<dbReference type="GO" id="GO:0016020">
    <property type="term" value="C:membrane"/>
    <property type="evidence" value="ECO:0007669"/>
    <property type="project" value="UniProtKB-SubCell"/>
</dbReference>
<dbReference type="PROSITE" id="PS50850">
    <property type="entry name" value="MFS"/>
    <property type="match status" value="1"/>
</dbReference>
<keyword evidence="3 6" id="KW-0812">Transmembrane</keyword>
<feature type="transmembrane region" description="Helical" evidence="6">
    <location>
        <begin position="238"/>
        <end position="261"/>
    </location>
</feature>
<dbReference type="BioCyc" id="PSP1104324:GJSN-1568-MONOMER"/>